<organism evidence="8 9">
    <name type="scientific">Breoghania corrubedonensis</name>
    <dbReference type="NCBI Taxonomy" id="665038"/>
    <lineage>
        <taxon>Bacteria</taxon>
        <taxon>Pseudomonadati</taxon>
        <taxon>Pseudomonadota</taxon>
        <taxon>Alphaproteobacteria</taxon>
        <taxon>Hyphomicrobiales</taxon>
        <taxon>Stappiaceae</taxon>
        <taxon>Breoghania</taxon>
    </lineage>
</organism>
<dbReference type="Gene3D" id="2.60.120.10">
    <property type="entry name" value="Jelly Rolls"/>
    <property type="match status" value="1"/>
</dbReference>
<reference evidence="8 9" key="1">
    <citation type="submission" date="2018-04" db="EMBL/GenBank/DDBJ databases">
        <title>Genomic Encyclopedia of Archaeal and Bacterial Type Strains, Phase II (KMG-II): from individual species to whole genera.</title>
        <authorList>
            <person name="Goeker M."/>
        </authorList>
    </citation>
    <scope>NUCLEOTIDE SEQUENCE [LARGE SCALE GENOMIC DNA]</scope>
    <source>
        <strain evidence="8 9">DSM 23382</strain>
    </source>
</reference>
<dbReference type="AlphaFoldDB" id="A0A2T5UW63"/>
<comment type="subunit">
    <text evidence="7">Homodimer.</text>
</comment>
<dbReference type="InterPro" id="IPR014710">
    <property type="entry name" value="RmlC-like_jellyroll"/>
</dbReference>
<comment type="function">
    <text evidence="2 7">Catalyzes the epimerization of the C3' and C5'positions of dTDP-6-deoxy-D-xylo-4-hexulose, forming dTDP-6-deoxy-L-lyxo-4-hexulose.</text>
</comment>
<comment type="caution">
    <text evidence="8">The sequence shown here is derived from an EMBL/GenBank/DDBJ whole genome shotgun (WGS) entry which is preliminary data.</text>
</comment>
<dbReference type="InterPro" id="IPR011051">
    <property type="entry name" value="RmlC_Cupin_sf"/>
</dbReference>
<dbReference type="EC" id="5.1.3.13" evidence="3 7"/>
<dbReference type="GO" id="GO:0019305">
    <property type="term" value="P:dTDP-rhamnose biosynthetic process"/>
    <property type="evidence" value="ECO:0007669"/>
    <property type="project" value="UniProtKB-UniRule"/>
</dbReference>
<dbReference type="InterPro" id="IPR000888">
    <property type="entry name" value="RmlC-like"/>
</dbReference>
<dbReference type="GO" id="GO:0008830">
    <property type="term" value="F:dTDP-4-dehydrorhamnose 3,5-epimerase activity"/>
    <property type="evidence" value="ECO:0007669"/>
    <property type="project" value="UniProtKB-UniRule"/>
</dbReference>
<accession>A0A2T5UW63</accession>
<dbReference type="PANTHER" id="PTHR21047">
    <property type="entry name" value="DTDP-6-DEOXY-D-GLUCOSE-3,5 EPIMERASE"/>
    <property type="match status" value="1"/>
</dbReference>
<dbReference type="RefSeq" id="WP_245926904.1">
    <property type="nucleotide sequence ID" value="NZ_QAYG01000012.1"/>
</dbReference>
<feature type="active site" description="Proton donor" evidence="5">
    <location>
        <position position="132"/>
    </location>
</feature>
<comment type="similarity">
    <text evidence="7">Belongs to the dTDP-4-dehydrorhamnose 3,5-epimerase family.</text>
</comment>
<feature type="active site" description="Proton acceptor" evidence="5">
    <location>
        <position position="62"/>
    </location>
</feature>
<dbReference type="GO" id="GO:0000271">
    <property type="term" value="P:polysaccharide biosynthetic process"/>
    <property type="evidence" value="ECO:0007669"/>
    <property type="project" value="TreeGrafter"/>
</dbReference>
<dbReference type="CDD" id="cd00438">
    <property type="entry name" value="cupin_RmlC"/>
    <property type="match status" value="1"/>
</dbReference>
<dbReference type="Proteomes" id="UP000244081">
    <property type="component" value="Unassembled WGS sequence"/>
</dbReference>
<dbReference type="SUPFAM" id="SSF51182">
    <property type="entry name" value="RmlC-like cupins"/>
    <property type="match status" value="1"/>
</dbReference>
<dbReference type="PANTHER" id="PTHR21047:SF2">
    <property type="entry name" value="THYMIDINE DIPHOSPHO-4-KETO-RHAMNOSE 3,5-EPIMERASE"/>
    <property type="match status" value="1"/>
</dbReference>
<proteinExistence type="inferred from homology"/>
<keyword evidence="9" id="KW-1185">Reference proteome</keyword>
<evidence type="ECO:0000256" key="3">
    <source>
        <dbReference type="ARBA" id="ARBA00012098"/>
    </source>
</evidence>
<gene>
    <name evidence="8" type="ORF">C8N35_11247</name>
</gene>
<evidence type="ECO:0000256" key="4">
    <source>
        <dbReference type="ARBA" id="ARBA00019595"/>
    </source>
</evidence>
<feature type="site" description="Participates in a stacking interaction with the thymidine ring of dTDP-4-oxo-6-deoxyglucose" evidence="6">
    <location>
        <position position="138"/>
    </location>
</feature>
<evidence type="ECO:0000313" key="9">
    <source>
        <dbReference type="Proteomes" id="UP000244081"/>
    </source>
</evidence>
<evidence type="ECO:0000256" key="2">
    <source>
        <dbReference type="ARBA" id="ARBA00001997"/>
    </source>
</evidence>
<dbReference type="Pfam" id="PF00908">
    <property type="entry name" value="dTDP_sugar_isom"/>
    <property type="match status" value="1"/>
</dbReference>
<dbReference type="NCBIfam" id="TIGR01221">
    <property type="entry name" value="rmlC"/>
    <property type="match status" value="1"/>
</dbReference>
<dbReference type="UniPathway" id="UPA00124"/>
<sequence>MQVETFDIMGPMVLTPKKFGDQRGFFSEVYNKAAFAEAGLEADFVQDNHSFSATRGVIRGLHFQTPPHAQGKLVRVTRGAVLDVIVDIRHGSPSFGQHLAVELSAENWRQFWVPPGFAHAFCTLTENVEFLYKVTDVYAPDCDKGLAFDDPDLGISWPVDPAEATLSDKDRKHPRLKDLPVWFSYS</sequence>
<evidence type="ECO:0000256" key="7">
    <source>
        <dbReference type="RuleBase" id="RU364069"/>
    </source>
</evidence>
<evidence type="ECO:0000256" key="1">
    <source>
        <dbReference type="ARBA" id="ARBA00001298"/>
    </source>
</evidence>
<evidence type="ECO:0000256" key="6">
    <source>
        <dbReference type="PIRSR" id="PIRSR600888-3"/>
    </source>
</evidence>
<evidence type="ECO:0000256" key="5">
    <source>
        <dbReference type="PIRSR" id="PIRSR600888-1"/>
    </source>
</evidence>
<dbReference type="GO" id="GO:0005829">
    <property type="term" value="C:cytosol"/>
    <property type="evidence" value="ECO:0007669"/>
    <property type="project" value="TreeGrafter"/>
</dbReference>
<keyword evidence="7" id="KW-0413">Isomerase</keyword>
<name>A0A2T5UW63_9HYPH</name>
<evidence type="ECO:0000313" key="8">
    <source>
        <dbReference type="EMBL" id="PTW55722.1"/>
    </source>
</evidence>
<protein>
    <recommendedName>
        <fullName evidence="4 7">dTDP-4-dehydrorhamnose 3,5-epimerase</fullName>
        <ecNumber evidence="3 7">5.1.3.13</ecNumber>
    </recommendedName>
    <alternativeName>
        <fullName evidence="7">Thymidine diphospho-4-keto-rhamnose 3,5-epimerase</fullName>
    </alternativeName>
</protein>
<comment type="catalytic activity">
    <reaction evidence="1 7">
        <text>dTDP-4-dehydro-6-deoxy-alpha-D-glucose = dTDP-4-dehydro-beta-L-rhamnose</text>
        <dbReference type="Rhea" id="RHEA:16969"/>
        <dbReference type="ChEBI" id="CHEBI:57649"/>
        <dbReference type="ChEBI" id="CHEBI:62830"/>
        <dbReference type="EC" id="5.1.3.13"/>
    </reaction>
</comment>
<comment type="pathway">
    <text evidence="7">Carbohydrate biosynthesis; dTDP-L-rhamnose biosynthesis.</text>
</comment>
<dbReference type="EMBL" id="QAYG01000012">
    <property type="protein sequence ID" value="PTW55722.1"/>
    <property type="molecule type" value="Genomic_DNA"/>
</dbReference>